<evidence type="ECO:0000313" key="1">
    <source>
        <dbReference type="EMBL" id="QGW27863.1"/>
    </source>
</evidence>
<keyword evidence="1" id="KW-0418">Kinase</keyword>
<dbReference type="PANTHER" id="PTHR43190">
    <property type="entry name" value="N-ACETYL-D-GLUCOSAMINE KINASE"/>
    <property type="match status" value="1"/>
</dbReference>
<dbReference type="Gene3D" id="3.30.420.40">
    <property type="match status" value="2"/>
</dbReference>
<dbReference type="Proteomes" id="UP000426027">
    <property type="component" value="Chromosome"/>
</dbReference>
<keyword evidence="2" id="KW-1185">Reference proteome</keyword>
<dbReference type="EMBL" id="CP046566">
    <property type="protein sequence ID" value="QGW27863.1"/>
    <property type="molecule type" value="Genomic_DNA"/>
</dbReference>
<dbReference type="SUPFAM" id="SSF53067">
    <property type="entry name" value="Actin-like ATPase domain"/>
    <property type="match status" value="2"/>
</dbReference>
<dbReference type="KEGG" id="fls:GLV81_06920"/>
<accession>A0A6I6G8Q8</accession>
<dbReference type="Gene3D" id="1.10.720.160">
    <property type="match status" value="1"/>
</dbReference>
<dbReference type="AlphaFoldDB" id="A0A6I6G8Q8"/>
<name>A0A6I6G8Q8_9BACT</name>
<dbReference type="InterPro" id="IPR043129">
    <property type="entry name" value="ATPase_NBD"/>
</dbReference>
<reference evidence="1 2" key="1">
    <citation type="submission" date="2019-11" db="EMBL/GenBank/DDBJ databases">
        <authorList>
            <person name="Im W.T."/>
        </authorList>
    </citation>
    <scope>NUCLEOTIDE SEQUENCE [LARGE SCALE GENOMIC DNA]</scope>
    <source>
        <strain evidence="1 2">SB-02</strain>
    </source>
</reference>
<gene>
    <name evidence="1" type="ORF">GLV81_06920</name>
</gene>
<dbReference type="GO" id="GO:0016301">
    <property type="term" value="F:kinase activity"/>
    <property type="evidence" value="ECO:0007669"/>
    <property type="project" value="UniProtKB-KW"/>
</dbReference>
<organism evidence="1 2">
    <name type="scientific">Phnomibacter ginsenosidimutans</name>
    <dbReference type="NCBI Taxonomy" id="2676868"/>
    <lineage>
        <taxon>Bacteria</taxon>
        <taxon>Pseudomonadati</taxon>
        <taxon>Bacteroidota</taxon>
        <taxon>Chitinophagia</taxon>
        <taxon>Chitinophagales</taxon>
        <taxon>Chitinophagaceae</taxon>
        <taxon>Phnomibacter</taxon>
    </lineage>
</organism>
<dbReference type="PANTHER" id="PTHR43190:SF3">
    <property type="entry name" value="N-ACETYL-D-GLUCOSAMINE KINASE"/>
    <property type="match status" value="1"/>
</dbReference>
<keyword evidence="1" id="KW-0808">Transferase</keyword>
<dbReference type="RefSeq" id="WP_157478033.1">
    <property type="nucleotide sequence ID" value="NZ_CP046566.1"/>
</dbReference>
<evidence type="ECO:0000313" key="2">
    <source>
        <dbReference type="Proteomes" id="UP000426027"/>
    </source>
</evidence>
<protein>
    <submittedName>
        <fullName evidence="1">N-acetylglucosamine kinase</fullName>
    </submittedName>
</protein>
<proteinExistence type="predicted"/>
<dbReference type="InterPro" id="IPR052519">
    <property type="entry name" value="Euk-type_GlcNAc_Kinase"/>
</dbReference>
<dbReference type="CDD" id="cd24079">
    <property type="entry name" value="ASKHA_NBD_PG1100-like"/>
    <property type="match status" value="1"/>
</dbReference>
<sequence>MIQLIADSGATKTTWSLIGGARTKTVSTAGISPYFFTAADITALLQKDLLPKLKDAQVEAIHFYGTGCATKENQQLVKAGLKGAFKGVKKISVESDLTAAARALCGHDKGIACILGTGSNSCVYNGKKIVRNNPAPGFILGDEGSGAYLGKKTVQYFIYQTFDEELQHRFQLKFNTHYREILQHVYKEPWPNRYLASFTPFLSENRGHYMVENIIEDGLSDFITTHLYKYPETWKYPIHFVGSVAWHFKDVLKDLCSSFELSMGQVLQSPMPGLIRYHQ</sequence>